<protein>
    <recommendedName>
        <fullName evidence="1">DNA-directed DNA polymerase</fullName>
        <ecNumber evidence="1">2.7.7.7</ecNumber>
    </recommendedName>
</protein>
<feature type="domain" description="Exonuclease" evidence="7">
    <location>
        <begin position="56"/>
        <end position="224"/>
    </location>
</feature>
<dbReference type="SUPFAM" id="SSF53098">
    <property type="entry name" value="Ribonuclease H-like"/>
    <property type="match status" value="1"/>
</dbReference>
<dbReference type="InterPro" id="IPR006054">
    <property type="entry name" value="DnaQ"/>
</dbReference>
<comment type="function">
    <text evidence="4">DNA polymerase III is a complex, multichain enzyme responsible for most of the replicative synthesis in bacteria. The epsilon subunit contain the editing function and is a proofreading 3'-5' exonuclease.</text>
</comment>
<dbReference type="GO" id="GO:0008408">
    <property type="term" value="F:3'-5' exonuclease activity"/>
    <property type="evidence" value="ECO:0007669"/>
    <property type="project" value="TreeGrafter"/>
</dbReference>
<dbReference type="STRING" id="1111735.GCA_000428045_00716"/>
<dbReference type="Pfam" id="PF00929">
    <property type="entry name" value="RNase_T"/>
    <property type="match status" value="1"/>
</dbReference>
<organism evidence="8 9">
    <name type="scientific">Sedimenticola selenatireducens</name>
    <dbReference type="NCBI Taxonomy" id="191960"/>
    <lineage>
        <taxon>Bacteria</taxon>
        <taxon>Pseudomonadati</taxon>
        <taxon>Pseudomonadota</taxon>
        <taxon>Gammaproteobacteria</taxon>
        <taxon>Chromatiales</taxon>
        <taxon>Sedimenticolaceae</taxon>
        <taxon>Sedimenticola</taxon>
    </lineage>
</organism>
<reference evidence="8 9" key="1">
    <citation type="submission" date="2017-11" db="EMBL/GenBank/DDBJ databases">
        <title>Genome-resolved metagenomics identifies genetic mobility, metabolic interactions, and unexpected diversity in perchlorate-reducing communities.</title>
        <authorList>
            <person name="Barnum T.P."/>
            <person name="Figueroa I.A."/>
            <person name="Carlstrom C.I."/>
            <person name="Lucas L.N."/>
            <person name="Engelbrektson A.L."/>
            <person name="Coates J.D."/>
        </authorList>
    </citation>
    <scope>NUCLEOTIDE SEQUENCE [LARGE SCALE GENOMIC DNA]</scope>
    <source>
        <strain evidence="8">BM301</strain>
    </source>
</reference>
<evidence type="ECO:0000313" key="9">
    <source>
        <dbReference type="Proteomes" id="UP000235015"/>
    </source>
</evidence>
<keyword evidence="2" id="KW-0540">Nuclease</keyword>
<dbReference type="GO" id="GO:0003677">
    <property type="term" value="F:DNA binding"/>
    <property type="evidence" value="ECO:0007669"/>
    <property type="project" value="InterPro"/>
</dbReference>
<dbReference type="EMBL" id="PKUN01000021">
    <property type="protein sequence ID" value="PLX61128.1"/>
    <property type="molecule type" value="Genomic_DNA"/>
</dbReference>
<gene>
    <name evidence="8" type="ORF">C0630_12055</name>
</gene>
<dbReference type="SMART" id="SM00479">
    <property type="entry name" value="EXOIII"/>
    <property type="match status" value="1"/>
</dbReference>
<comment type="subunit">
    <text evidence="5">DNA polymerase III contains a core (composed of alpha, epsilon and theta chains) that associates with a tau subunit. This core dimerizes to form the POLIII' complex. PolIII' associates with the gamma complex (composed of gamma, delta, delta', psi and chi chains) and with the beta chain to form the complete DNA polymerase III complex.</text>
</comment>
<dbReference type="InterPro" id="IPR013520">
    <property type="entry name" value="Ribonucl_H"/>
</dbReference>
<evidence type="ECO:0000256" key="3">
    <source>
        <dbReference type="ARBA" id="ARBA00022839"/>
    </source>
</evidence>
<dbReference type="RefSeq" id="WP_273439718.1">
    <property type="nucleotide sequence ID" value="NZ_PKUN01000021.1"/>
</dbReference>
<keyword evidence="3" id="KW-0269">Exonuclease</keyword>
<comment type="catalytic activity">
    <reaction evidence="6">
        <text>DNA(n) + a 2'-deoxyribonucleoside 5'-triphosphate = DNA(n+1) + diphosphate</text>
        <dbReference type="Rhea" id="RHEA:22508"/>
        <dbReference type="Rhea" id="RHEA-COMP:17339"/>
        <dbReference type="Rhea" id="RHEA-COMP:17340"/>
        <dbReference type="ChEBI" id="CHEBI:33019"/>
        <dbReference type="ChEBI" id="CHEBI:61560"/>
        <dbReference type="ChEBI" id="CHEBI:173112"/>
        <dbReference type="EC" id="2.7.7.7"/>
    </reaction>
</comment>
<evidence type="ECO:0000313" key="8">
    <source>
        <dbReference type="EMBL" id="PLX61128.1"/>
    </source>
</evidence>
<keyword evidence="3" id="KW-0378">Hydrolase</keyword>
<name>A0A2N6CVA3_9GAMM</name>
<dbReference type="PANTHER" id="PTHR30231">
    <property type="entry name" value="DNA POLYMERASE III SUBUNIT EPSILON"/>
    <property type="match status" value="1"/>
</dbReference>
<dbReference type="AlphaFoldDB" id="A0A2N6CVA3"/>
<evidence type="ECO:0000256" key="6">
    <source>
        <dbReference type="ARBA" id="ARBA00049244"/>
    </source>
</evidence>
<evidence type="ECO:0000256" key="2">
    <source>
        <dbReference type="ARBA" id="ARBA00022722"/>
    </source>
</evidence>
<dbReference type="GO" id="GO:0045004">
    <property type="term" value="P:DNA replication proofreading"/>
    <property type="evidence" value="ECO:0007669"/>
    <property type="project" value="TreeGrafter"/>
</dbReference>
<dbReference type="GO" id="GO:0003887">
    <property type="term" value="F:DNA-directed DNA polymerase activity"/>
    <property type="evidence" value="ECO:0007669"/>
    <property type="project" value="UniProtKB-EC"/>
</dbReference>
<proteinExistence type="predicted"/>
<dbReference type="CDD" id="cd06127">
    <property type="entry name" value="DEDDh"/>
    <property type="match status" value="1"/>
</dbReference>
<evidence type="ECO:0000259" key="7">
    <source>
        <dbReference type="SMART" id="SM00479"/>
    </source>
</evidence>
<dbReference type="InterPro" id="IPR036397">
    <property type="entry name" value="RNaseH_sf"/>
</dbReference>
<comment type="caution">
    <text evidence="8">The sequence shown here is derived from an EMBL/GenBank/DDBJ whole genome shotgun (WGS) entry which is preliminary data.</text>
</comment>
<dbReference type="EC" id="2.7.7.7" evidence="1"/>
<evidence type="ECO:0000256" key="5">
    <source>
        <dbReference type="ARBA" id="ARBA00026073"/>
    </source>
</evidence>
<evidence type="ECO:0000256" key="1">
    <source>
        <dbReference type="ARBA" id="ARBA00012417"/>
    </source>
</evidence>
<dbReference type="Gene3D" id="3.30.420.10">
    <property type="entry name" value="Ribonuclease H-like superfamily/Ribonuclease H"/>
    <property type="match status" value="1"/>
</dbReference>
<dbReference type="PANTHER" id="PTHR30231:SF41">
    <property type="entry name" value="DNA POLYMERASE III SUBUNIT EPSILON"/>
    <property type="match status" value="1"/>
</dbReference>
<dbReference type="InterPro" id="IPR012337">
    <property type="entry name" value="RNaseH-like_sf"/>
</dbReference>
<dbReference type="FunFam" id="3.30.420.10:FF:000045">
    <property type="entry name" value="3'-5' exonuclease DinG"/>
    <property type="match status" value="1"/>
</dbReference>
<accession>A0A2N6CVA3</accession>
<dbReference type="NCBIfam" id="TIGR00573">
    <property type="entry name" value="dnaq"/>
    <property type="match status" value="1"/>
</dbReference>
<dbReference type="GO" id="GO:0005829">
    <property type="term" value="C:cytosol"/>
    <property type="evidence" value="ECO:0007669"/>
    <property type="project" value="TreeGrafter"/>
</dbReference>
<evidence type="ECO:0000256" key="4">
    <source>
        <dbReference type="ARBA" id="ARBA00025483"/>
    </source>
</evidence>
<dbReference type="Proteomes" id="UP000235015">
    <property type="component" value="Unassembled WGS sequence"/>
</dbReference>
<sequence length="242" mass="27375">MASEQLGELFGRIHAGFRRTLSKGALLSDPGMLALHRRLLSVDPKKLVTRPLEETRFVVLDTETTGLQAYAGDEICSIALIEMQGFELTGREFNTLIFPGRKIPAASTRIHHLTDADVKDAPLIEEVMLEIADFIGESVLVGHHIGFDIRFLNRILQRELLCHLKHPWLDTMLLYLVHTGRVGHYTLEEVDDYAKVEVQGRHTARGDAITTAEVFRRIAAVLTEYSNPVDKLIHRQYELGHF</sequence>